<evidence type="ECO:0000313" key="1">
    <source>
        <dbReference type="EMBL" id="CAI9766739.1"/>
    </source>
</evidence>
<keyword evidence="2" id="KW-1185">Reference proteome</keyword>
<protein>
    <submittedName>
        <fullName evidence="1">Uncharacterized protein</fullName>
    </submittedName>
</protein>
<gene>
    <name evidence="1" type="ORF">FPE_LOCUS14169</name>
</gene>
<accession>A0AAD1ZC57</accession>
<dbReference type="AlphaFoldDB" id="A0AAD1ZC57"/>
<reference evidence="1" key="1">
    <citation type="submission" date="2023-05" db="EMBL/GenBank/DDBJ databases">
        <authorList>
            <person name="Huff M."/>
        </authorList>
    </citation>
    <scope>NUCLEOTIDE SEQUENCE</scope>
</reference>
<dbReference type="EMBL" id="OU503043">
    <property type="protein sequence ID" value="CAI9766739.1"/>
    <property type="molecule type" value="Genomic_DNA"/>
</dbReference>
<name>A0AAD1ZC57_9LAMI</name>
<proteinExistence type="predicted"/>
<dbReference type="Proteomes" id="UP000834106">
    <property type="component" value="Chromosome 8"/>
</dbReference>
<evidence type="ECO:0000313" key="2">
    <source>
        <dbReference type="Proteomes" id="UP000834106"/>
    </source>
</evidence>
<sequence length="219" mass="24268">MGILRLHETENADIDEFHCVLLSCVAGHRRKDGDDLRDRDHVISGAGKNDVLEKLVCVTSGVLYLGIVVVNKLLVHGYSVRIIVDNEELETISRLSVSPRKQHSKFALLIQAASMGILRLHETENADIDEFHCVLLSCVAGHRRKDGDDLRDRDHVISGAGKNDVLEKLVCVTSGVLYLGIVVVNKLLVYGYSVRIIVDNEGLFCITSRLIFLPVVPSF</sequence>
<organism evidence="1 2">
    <name type="scientific">Fraxinus pennsylvanica</name>
    <dbReference type="NCBI Taxonomy" id="56036"/>
    <lineage>
        <taxon>Eukaryota</taxon>
        <taxon>Viridiplantae</taxon>
        <taxon>Streptophyta</taxon>
        <taxon>Embryophyta</taxon>
        <taxon>Tracheophyta</taxon>
        <taxon>Spermatophyta</taxon>
        <taxon>Magnoliopsida</taxon>
        <taxon>eudicotyledons</taxon>
        <taxon>Gunneridae</taxon>
        <taxon>Pentapetalae</taxon>
        <taxon>asterids</taxon>
        <taxon>lamiids</taxon>
        <taxon>Lamiales</taxon>
        <taxon>Oleaceae</taxon>
        <taxon>Oleeae</taxon>
        <taxon>Fraxinus</taxon>
    </lineage>
</organism>